<feature type="domain" description="EF-hand" evidence="4">
    <location>
        <begin position="71"/>
        <end position="106"/>
    </location>
</feature>
<dbReference type="Gene3D" id="1.25.10.10">
    <property type="entry name" value="Leucine-rich Repeat Variant"/>
    <property type="match status" value="1"/>
</dbReference>
<dbReference type="GO" id="GO:0009786">
    <property type="term" value="P:regulation of asymmetric cell division"/>
    <property type="evidence" value="ECO:0007669"/>
    <property type="project" value="TreeGrafter"/>
</dbReference>
<evidence type="ECO:0000313" key="5">
    <source>
        <dbReference type="Proteomes" id="UP000035681"/>
    </source>
</evidence>
<dbReference type="InterPro" id="IPR011992">
    <property type="entry name" value="EF-hand-dom_pair"/>
</dbReference>
<keyword evidence="1" id="KW-0106">Calcium</keyword>
<dbReference type="AlphaFoldDB" id="A0AAF5I3B6"/>
<dbReference type="PANTHER" id="PTHR21386">
    <property type="entry name" value="INSCUTEABLE"/>
    <property type="match status" value="1"/>
</dbReference>
<evidence type="ECO:0000256" key="2">
    <source>
        <dbReference type="SAM" id="MobiDB-lite"/>
    </source>
</evidence>
<dbReference type="Gene3D" id="1.10.238.10">
    <property type="entry name" value="EF-hand"/>
    <property type="match status" value="1"/>
</dbReference>
<dbReference type="SUPFAM" id="SSF48371">
    <property type="entry name" value="ARM repeat"/>
    <property type="match status" value="1"/>
</dbReference>
<keyword evidence="5" id="KW-1185">Reference proteome</keyword>
<dbReference type="InterPro" id="IPR011989">
    <property type="entry name" value="ARM-like"/>
</dbReference>
<dbReference type="GO" id="GO:0005509">
    <property type="term" value="F:calcium ion binding"/>
    <property type="evidence" value="ECO:0007669"/>
    <property type="project" value="InterPro"/>
</dbReference>
<dbReference type="InterPro" id="IPR018247">
    <property type="entry name" value="EF_Hand_1_Ca_BS"/>
</dbReference>
<organism evidence="5 6">
    <name type="scientific">Strongyloides stercoralis</name>
    <name type="common">Threadworm</name>
    <dbReference type="NCBI Taxonomy" id="6248"/>
    <lineage>
        <taxon>Eukaryota</taxon>
        <taxon>Metazoa</taxon>
        <taxon>Ecdysozoa</taxon>
        <taxon>Nematoda</taxon>
        <taxon>Chromadorea</taxon>
        <taxon>Rhabditida</taxon>
        <taxon>Tylenchina</taxon>
        <taxon>Panagrolaimomorpha</taxon>
        <taxon>Strongyloidoidea</taxon>
        <taxon>Strongyloididae</taxon>
        <taxon>Strongyloides</taxon>
    </lineage>
</organism>
<name>A0AAF5I3B6_STRER</name>
<dbReference type="SMART" id="SM00054">
    <property type="entry name" value="EFh"/>
    <property type="match status" value="3"/>
</dbReference>
<dbReference type="WBParaSite" id="TCONS_00014318.p1">
    <property type="protein sequence ID" value="TCONS_00014318.p1"/>
    <property type="gene ID" value="XLOC_009534"/>
</dbReference>
<dbReference type="GO" id="GO:0045176">
    <property type="term" value="P:apical protein localization"/>
    <property type="evidence" value="ECO:0007669"/>
    <property type="project" value="TreeGrafter"/>
</dbReference>
<feature type="compositionally biased region" description="Polar residues" evidence="2">
    <location>
        <begin position="543"/>
        <end position="563"/>
    </location>
</feature>
<feature type="region of interest" description="Disordered" evidence="2">
    <location>
        <begin position="543"/>
        <end position="565"/>
    </location>
</feature>
<protein>
    <submittedName>
        <fullName evidence="6">EF-hand domain-containing protein</fullName>
    </submittedName>
</protein>
<dbReference type="InterPro" id="IPR039921">
    <property type="entry name" value="Inscuteable"/>
</dbReference>
<evidence type="ECO:0000313" key="6">
    <source>
        <dbReference type="WBParaSite" id="TCONS_00014318.p1"/>
    </source>
</evidence>
<evidence type="ECO:0000256" key="3">
    <source>
        <dbReference type="SAM" id="SignalP"/>
    </source>
</evidence>
<evidence type="ECO:0000256" key="1">
    <source>
        <dbReference type="ARBA" id="ARBA00022837"/>
    </source>
</evidence>
<dbReference type="InterPro" id="IPR016024">
    <property type="entry name" value="ARM-type_fold"/>
</dbReference>
<keyword evidence="3" id="KW-0732">Signal</keyword>
<feature type="domain" description="EF-hand" evidence="4">
    <location>
        <begin position="110"/>
        <end position="145"/>
    </location>
</feature>
<accession>A0AAF5I3B6</accession>
<dbReference type="SUPFAM" id="SSF47473">
    <property type="entry name" value="EF-hand"/>
    <property type="match status" value="2"/>
</dbReference>
<reference evidence="6" key="1">
    <citation type="submission" date="2024-02" db="UniProtKB">
        <authorList>
            <consortium name="WormBaseParasite"/>
        </authorList>
    </citation>
    <scope>IDENTIFICATION</scope>
</reference>
<dbReference type="Proteomes" id="UP000035681">
    <property type="component" value="Unplaced"/>
</dbReference>
<dbReference type="GO" id="GO:0045179">
    <property type="term" value="C:apical cortex"/>
    <property type="evidence" value="ECO:0007669"/>
    <property type="project" value="TreeGrafter"/>
</dbReference>
<feature type="signal peptide" evidence="3">
    <location>
        <begin position="1"/>
        <end position="20"/>
    </location>
</feature>
<dbReference type="PROSITE" id="PS00018">
    <property type="entry name" value="EF_HAND_1"/>
    <property type="match status" value="2"/>
</dbReference>
<feature type="chain" id="PRO_5042188628" evidence="3">
    <location>
        <begin position="21"/>
        <end position="994"/>
    </location>
</feature>
<evidence type="ECO:0000259" key="4">
    <source>
        <dbReference type="PROSITE" id="PS50222"/>
    </source>
</evidence>
<dbReference type="GO" id="GO:0008356">
    <property type="term" value="P:asymmetric cell division"/>
    <property type="evidence" value="ECO:0007669"/>
    <property type="project" value="InterPro"/>
</dbReference>
<proteinExistence type="predicted"/>
<sequence length="994" mass="114752">MNKFLIFSLIFIILSMYCESFKLIPFNEDDNDEVINFNQEDDETKEEKFLRIDEDADENLSFDEFLHSDIRYEKIKKEEFDSYDKNGDGIVTKGEYYNKQKDDEEQFKNHHSNYINELFEEFDIDKNNKLNEHEIENVLRKKFLLKPKSNFDNIISSFDKDGDSEWNKEEYSGFDEKLPFEEFESIINVTKKGNVSEQKNTINMKNDDTLLSISKQSSLSNTVNDEILNEMEHLTFNNELLYSTKAYLIDLKENCEMDVQCVLFSRSCFDIDNNDISNNDNNNMQSSDKNMLDHINKSKKCIARLTSSLQKVVSTSSTEINNITDDGKLSNIPKNINISQDSDVNFSEISNDDQYVIPENNKKLSSNSINHKYIYPNIEKFCYTSSYDNGPVAILYTSRNDISSYDGKIFNGKRLLLGENYEKKYKKDGRSNQKGYYLRLRSSTPNLSGIVEEEDIEGVEGEPFMRSYDNCIHLKNYKNNIRKPVIRGKINTSGNIKKNKQLEEVPSKPYHHLIHINNNYSTTDNYSGTLLSTDNILTESYASSNSPKSIYSTKSSTDSGQESTETDYQKNLNKISLYNYIVKYQQIYGIIDNILKLGSNIYSSLTYIIDNKYICQNLLIEASQLITLLKNRYLTNIINNEDINLIEDLLIDVEKEIIENGENKIFSNYFIIILRRTIEEVFNSFAKIICEYFIISNHDDEILHIASEHFIYLLLFSDELCNVAIQYQLVKKLLQHCINPTTNYQTIKLLLRVLAILCSASKGCSQLISNNGFNFIINVICYYPFDCSVEAAGVLTQLTTSPLSNCMSLIKSILQIITKLTEMIECCDSAESLLLCTAALSNLSIQYPSANRYIHESKTCQKLVLATKKPKCCSIFVYEQMVTLMARMVSQGWYLTLYNEDCVNILLNLMLINDEFHPKYCERIKYKSAVALSSVAKNDYGLQLIKLNNGYGIMCKITESNLNNTQDPTVIICQTIRDRLENYFSDIRELESEL</sequence>
<dbReference type="InterPro" id="IPR002048">
    <property type="entry name" value="EF_hand_dom"/>
</dbReference>
<dbReference type="PROSITE" id="PS50222">
    <property type="entry name" value="EF_HAND_2"/>
    <property type="match status" value="2"/>
</dbReference>
<dbReference type="PANTHER" id="PTHR21386:SF0">
    <property type="entry name" value="PROTEIN INSCUTEABLE HOMOLOG"/>
    <property type="match status" value="1"/>
</dbReference>
<dbReference type="GO" id="GO:0000132">
    <property type="term" value="P:establishment of mitotic spindle orientation"/>
    <property type="evidence" value="ECO:0007669"/>
    <property type="project" value="TreeGrafter"/>
</dbReference>
<dbReference type="GO" id="GO:0008093">
    <property type="term" value="F:cytoskeletal anchor activity"/>
    <property type="evidence" value="ECO:0007669"/>
    <property type="project" value="TreeGrafter"/>
</dbReference>